<dbReference type="GO" id="GO:0008757">
    <property type="term" value="F:S-adenosylmethionine-dependent methyltransferase activity"/>
    <property type="evidence" value="ECO:0007669"/>
    <property type="project" value="TreeGrafter"/>
</dbReference>
<gene>
    <name evidence="8" type="ORF">SAMN04488554_3550</name>
</gene>
<reference evidence="9" key="1">
    <citation type="submission" date="2016-10" db="EMBL/GenBank/DDBJ databases">
        <authorList>
            <person name="Varghese N."/>
            <person name="Submissions S."/>
        </authorList>
    </citation>
    <scope>NUCLEOTIDE SEQUENCE [LARGE SCALE GENOMIC DNA]</scope>
    <source>
        <strain evidence="9">DSM 21368</strain>
    </source>
</reference>
<dbReference type="SUPFAM" id="SSF53335">
    <property type="entry name" value="S-adenosyl-L-methionine-dependent methyltransferases"/>
    <property type="match status" value="1"/>
</dbReference>
<keyword evidence="2 8" id="KW-0489">Methyltransferase</keyword>
<dbReference type="STRING" id="648782.SAMN04488554_3550"/>
<dbReference type="PANTHER" id="PTHR45875:SF1">
    <property type="entry name" value="METHYLTRANSFERASE N6AMT1"/>
    <property type="match status" value="1"/>
</dbReference>
<dbReference type="Pfam" id="PF25004">
    <property type="entry name" value="DUF7782"/>
    <property type="match status" value="1"/>
</dbReference>
<name>A0A1H5MRP2_9MICO</name>
<dbReference type="GO" id="GO:0008170">
    <property type="term" value="F:N-methyltransferase activity"/>
    <property type="evidence" value="ECO:0007669"/>
    <property type="project" value="UniProtKB-ARBA"/>
</dbReference>
<proteinExistence type="inferred from homology"/>
<comment type="similarity">
    <text evidence="1">Belongs to the eukaryotic/archaeal PrmC-related family.</text>
</comment>
<dbReference type="AlphaFoldDB" id="A0A1H5MRP2"/>
<feature type="domain" description="DUF7782" evidence="7">
    <location>
        <begin position="411"/>
        <end position="506"/>
    </location>
</feature>
<dbReference type="Pfam" id="PF05175">
    <property type="entry name" value="MTS"/>
    <property type="match status" value="1"/>
</dbReference>
<dbReference type="EMBL" id="FNTX01000002">
    <property type="protein sequence ID" value="SEE91407.1"/>
    <property type="molecule type" value="Genomic_DNA"/>
</dbReference>
<evidence type="ECO:0000256" key="3">
    <source>
        <dbReference type="ARBA" id="ARBA00022679"/>
    </source>
</evidence>
<evidence type="ECO:0000259" key="6">
    <source>
        <dbReference type="Pfam" id="PF23186"/>
    </source>
</evidence>
<dbReference type="RefSeq" id="WP_089774321.1">
    <property type="nucleotide sequence ID" value="NZ_FNTX01000002.1"/>
</dbReference>
<dbReference type="GO" id="GO:0008276">
    <property type="term" value="F:protein methyltransferase activity"/>
    <property type="evidence" value="ECO:0007669"/>
    <property type="project" value="TreeGrafter"/>
</dbReference>
<dbReference type="Proteomes" id="UP000199220">
    <property type="component" value="Unassembled WGS sequence"/>
</dbReference>
<dbReference type="InterPro" id="IPR056684">
    <property type="entry name" value="DUF7782"/>
</dbReference>
<dbReference type="InterPro" id="IPR002052">
    <property type="entry name" value="DNA_methylase_N6_adenine_CS"/>
</dbReference>
<dbReference type="OrthoDB" id="129465at2"/>
<dbReference type="InterPro" id="IPR007848">
    <property type="entry name" value="Small_mtfrase_dom"/>
</dbReference>
<keyword evidence="9" id="KW-1185">Reference proteome</keyword>
<evidence type="ECO:0000256" key="2">
    <source>
        <dbReference type="ARBA" id="ARBA00022603"/>
    </source>
</evidence>
<dbReference type="InterPro" id="IPR052190">
    <property type="entry name" value="Euk-Arch_PrmC-MTase"/>
</dbReference>
<keyword evidence="4" id="KW-0949">S-adenosyl-L-methionine</keyword>
<sequence length="507" mass="52953">MDEPNAQAVQALRADLTDAEYTVDRLTEVLGPVPMAALAREQVLPAVRAARSAGPDPAALLARAFILGDTLSPAELDTALPRTGAAGAKQLGLTTGPTPVRGAVDLRPIDTAAGEFWLAADLGEATTGRAVTGDHVLGMGGASRTLAELTLRHPVGRTLDLGTGCGVQALNVAPFSGEVVATDISARALAFARLNAALNDVPLDLRAGSMLEPVAGEQFDLVVSNPPFVITPRAAGITEYTYRDGGRRGDDVVRDLVTGVADVLAPGGVAQLLVNWEVRDGEGRFDRIQAWLTESGLDGWVIQRESADAAEYAETWLRDGGITPDRDRDAWERGYAAWLDDFADRGVVAVGFGYVTLSKPDQSDGVAPAGPARAPWHRVEEFTGPVTGPLWPTIAATLQAKDALAALDDGAFAEQALTVAADVTEERHYRPGSAHPEVIVLHQGGGLGRSVRADTALAAVVGTCDGDLSVAQIAAGVAALTDTDRDAVLASVLPQVRELVLDGFLLL</sequence>
<evidence type="ECO:0000259" key="5">
    <source>
        <dbReference type="Pfam" id="PF05175"/>
    </source>
</evidence>
<evidence type="ECO:0000256" key="4">
    <source>
        <dbReference type="ARBA" id="ARBA00022691"/>
    </source>
</evidence>
<feature type="domain" description="DUF7059" evidence="6">
    <location>
        <begin position="19"/>
        <end position="95"/>
    </location>
</feature>
<evidence type="ECO:0000259" key="7">
    <source>
        <dbReference type="Pfam" id="PF25004"/>
    </source>
</evidence>
<evidence type="ECO:0000313" key="9">
    <source>
        <dbReference type="Proteomes" id="UP000199220"/>
    </source>
</evidence>
<dbReference type="Gene3D" id="3.40.50.150">
    <property type="entry name" value="Vaccinia Virus protein VP39"/>
    <property type="match status" value="1"/>
</dbReference>
<accession>A0A1H5MRP2</accession>
<dbReference type="GO" id="GO:0003676">
    <property type="term" value="F:nucleic acid binding"/>
    <property type="evidence" value="ECO:0007669"/>
    <property type="project" value="InterPro"/>
</dbReference>
<dbReference type="PANTHER" id="PTHR45875">
    <property type="entry name" value="METHYLTRANSFERASE N6AMT1"/>
    <property type="match status" value="1"/>
</dbReference>
<dbReference type="GO" id="GO:0035657">
    <property type="term" value="C:eRF1 methyltransferase complex"/>
    <property type="evidence" value="ECO:0007669"/>
    <property type="project" value="TreeGrafter"/>
</dbReference>
<dbReference type="GO" id="GO:0032259">
    <property type="term" value="P:methylation"/>
    <property type="evidence" value="ECO:0007669"/>
    <property type="project" value="UniProtKB-KW"/>
</dbReference>
<evidence type="ECO:0000256" key="1">
    <source>
        <dbReference type="ARBA" id="ARBA00006149"/>
    </source>
</evidence>
<organism evidence="8 9">
    <name type="scientific">Ruania alba</name>
    <dbReference type="NCBI Taxonomy" id="648782"/>
    <lineage>
        <taxon>Bacteria</taxon>
        <taxon>Bacillati</taxon>
        <taxon>Actinomycetota</taxon>
        <taxon>Actinomycetes</taxon>
        <taxon>Micrococcales</taxon>
        <taxon>Ruaniaceae</taxon>
        <taxon>Ruania</taxon>
    </lineage>
</organism>
<keyword evidence="3 8" id="KW-0808">Transferase</keyword>
<dbReference type="InterPro" id="IPR055487">
    <property type="entry name" value="DUF7059"/>
</dbReference>
<dbReference type="Pfam" id="PF23186">
    <property type="entry name" value="DUF7059"/>
    <property type="match status" value="1"/>
</dbReference>
<evidence type="ECO:0000313" key="8">
    <source>
        <dbReference type="EMBL" id="SEE91407.1"/>
    </source>
</evidence>
<feature type="domain" description="Methyltransferase small" evidence="5">
    <location>
        <begin position="142"/>
        <end position="230"/>
    </location>
</feature>
<dbReference type="InterPro" id="IPR029063">
    <property type="entry name" value="SAM-dependent_MTases_sf"/>
</dbReference>
<dbReference type="CDD" id="cd02440">
    <property type="entry name" value="AdoMet_MTases"/>
    <property type="match status" value="1"/>
</dbReference>
<dbReference type="PROSITE" id="PS00092">
    <property type="entry name" value="N6_MTASE"/>
    <property type="match status" value="1"/>
</dbReference>
<protein>
    <submittedName>
        <fullName evidence="8">Methyltransferase small domain-containing protein</fullName>
    </submittedName>
</protein>